<organism evidence="3">
    <name type="scientific">Hydatigena taeniaeformis</name>
    <name type="common">Feline tapeworm</name>
    <name type="synonym">Taenia taeniaeformis</name>
    <dbReference type="NCBI Taxonomy" id="6205"/>
    <lineage>
        <taxon>Eukaryota</taxon>
        <taxon>Metazoa</taxon>
        <taxon>Spiralia</taxon>
        <taxon>Lophotrochozoa</taxon>
        <taxon>Platyhelminthes</taxon>
        <taxon>Cestoda</taxon>
        <taxon>Eucestoda</taxon>
        <taxon>Cyclophyllidea</taxon>
        <taxon>Taeniidae</taxon>
        <taxon>Hydatigera</taxon>
    </lineage>
</organism>
<accession>A0A0R3XBZ1</accession>
<proteinExistence type="predicted"/>
<name>A0A0R3XBZ1_HYDTA</name>
<dbReference type="Gene3D" id="1.20.5.4090">
    <property type="match status" value="1"/>
</dbReference>
<sequence length="185" mass="20837">LKFMKRIRKPDKRRSNTIPVHSDIPADNFSKENNVSSDIVTVKLTGSQEKFTKSLTDENDTLRNKNTIYQVELLSDQLNDLRDVNMDLRNQNSRIREENSVLRNEQTQLAAKNDCLVEQVIVLQKMLEDMGVSVDDASAYPLDEPETPGDDVDGGDDGTSCNGNPGTPASYRKPPLHCDRNLDFL</sequence>
<protein>
    <submittedName>
        <fullName evidence="3">HAP1 N-terminal domain-containing protein</fullName>
    </submittedName>
</protein>
<feature type="compositionally biased region" description="Acidic residues" evidence="2">
    <location>
        <begin position="143"/>
        <end position="156"/>
    </location>
</feature>
<feature type="coiled-coil region" evidence="1">
    <location>
        <begin position="71"/>
        <end position="105"/>
    </location>
</feature>
<feature type="region of interest" description="Disordered" evidence="2">
    <location>
        <begin position="137"/>
        <end position="185"/>
    </location>
</feature>
<evidence type="ECO:0000256" key="2">
    <source>
        <dbReference type="SAM" id="MobiDB-lite"/>
    </source>
</evidence>
<dbReference type="STRING" id="6205.A0A0R3XBZ1"/>
<evidence type="ECO:0000256" key="1">
    <source>
        <dbReference type="SAM" id="Coils"/>
    </source>
</evidence>
<keyword evidence="1" id="KW-0175">Coiled coil</keyword>
<reference evidence="3" key="1">
    <citation type="submission" date="2017-02" db="UniProtKB">
        <authorList>
            <consortium name="WormBaseParasite"/>
        </authorList>
    </citation>
    <scope>IDENTIFICATION</scope>
</reference>
<dbReference type="WBParaSite" id="TTAC_0001106801-mRNA-1">
    <property type="protein sequence ID" value="TTAC_0001106801-mRNA-1"/>
    <property type="gene ID" value="TTAC_0001106801"/>
</dbReference>
<evidence type="ECO:0000313" key="3">
    <source>
        <dbReference type="WBParaSite" id="TTAC_0001106801-mRNA-1"/>
    </source>
</evidence>
<feature type="compositionally biased region" description="Basic and acidic residues" evidence="2">
    <location>
        <begin position="176"/>
        <end position="185"/>
    </location>
</feature>
<dbReference type="AlphaFoldDB" id="A0A0R3XBZ1"/>